<proteinExistence type="predicted"/>
<dbReference type="EMBL" id="JASPKZ010009390">
    <property type="protein sequence ID" value="KAJ9576812.1"/>
    <property type="molecule type" value="Genomic_DNA"/>
</dbReference>
<feature type="non-terminal residue" evidence="1">
    <location>
        <position position="62"/>
    </location>
</feature>
<gene>
    <name evidence="1" type="ORF">L9F63_006586</name>
</gene>
<name>A0AAD7ZAW4_DIPPU</name>
<feature type="non-terminal residue" evidence="1">
    <location>
        <position position="1"/>
    </location>
</feature>
<organism evidence="1 2">
    <name type="scientific">Diploptera punctata</name>
    <name type="common">Pacific beetle cockroach</name>
    <dbReference type="NCBI Taxonomy" id="6984"/>
    <lineage>
        <taxon>Eukaryota</taxon>
        <taxon>Metazoa</taxon>
        <taxon>Ecdysozoa</taxon>
        <taxon>Arthropoda</taxon>
        <taxon>Hexapoda</taxon>
        <taxon>Insecta</taxon>
        <taxon>Pterygota</taxon>
        <taxon>Neoptera</taxon>
        <taxon>Polyneoptera</taxon>
        <taxon>Dictyoptera</taxon>
        <taxon>Blattodea</taxon>
        <taxon>Blaberoidea</taxon>
        <taxon>Blaberidae</taxon>
        <taxon>Diplopterinae</taxon>
        <taxon>Diploptera</taxon>
    </lineage>
</organism>
<reference evidence="1" key="2">
    <citation type="submission" date="2023-05" db="EMBL/GenBank/DDBJ databases">
        <authorList>
            <person name="Fouks B."/>
        </authorList>
    </citation>
    <scope>NUCLEOTIDE SEQUENCE</scope>
    <source>
        <strain evidence="1">Stay&amp;Tobe</strain>
        <tissue evidence="1">Testes</tissue>
    </source>
</reference>
<sequence length="62" mass="7230">YIIKIKIIFFLGLDDPINRSLSGTGVFCRVHSVVFVAMGYLYNIIVENMNSMRNSRYEIYSF</sequence>
<accession>A0AAD7ZAW4</accession>
<evidence type="ECO:0000313" key="2">
    <source>
        <dbReference type="Proteomes" id="UP001233999"/>
    </source>
</evidence>
<evidence type="ECO:0000313" key="1">
    <source>
        <dbReference type="EMBL" id="KAJ9576812.1"/>
    </source>
</evidence>
<keyword evidence="2" id="KW-1185">Reference proteome</keyword>
<comment type="caution">
    <text evidence="1">The sequence shown here is derived from an EMBL/GenBank/DDBJ whole genome shotgun (WGS) entry which is preliminary data.</text>
</comment>
<reference evidence="1" key="1">
    <citation type="journal article" date="2023" name="IScience">
        <title>Live-bearing cockroach genome reveals convergent evolutionary mechanisms linked to viviparity in insects and beyond.</title>
        <authorList>
            <person name="Fouks B."/>
            <person name="Harrison M.C."/>
            <person name="Mikhailova A.A."/>
            <person name="Marchal E."/>
            <person name="English S."/>
            <person name="Carruthers M."/>
            <person name="Jennings E.C."/>
            <person name="Chiamaka E.L."/>
            <person name="Frigard R.A."/>
            <person name="Pippel M."/>
            <person name="Attardo G.M."/>
            <person name="Benoit J.B."/>
            <person name="Bornberg-Bauer E."/>
            <person name="Tobe S.S."/>
        </authorList>
    </citation>
    <scope>NUCLEOTIDE SEQUENCE</scope>
    <source>
        <strain evidence="1">Stay&amp;Tobe</strain>
    </source>
</reference>
<protein>
    <submittedName>
        <fullName evidence="1">Uncharacterized protein</fullName>
    </submittedName>
</protein>
<dbReference type="Proteomes" id="UP001233999">
    <property type="component" value="Unassembled WGS sequence"/>
</dbReference>
<dbReference type="AlphaFoldDB" id="A0AAD7ZAW4"/>